<evidence type="ECO:0000256" key="4">
    <source>
        <dbReference type="ARBA" id="ARBA00022989"/>
    </source>
</evidence>
<dbReference type="GO" id="GO:0005886">
    <property type="term" value="C:plasma membrane"/>
    <property type="evidence" value="ECO:0007669"/>
    <property type="project" value="TreeGrafter"/>
</dbReference>
<organism evidence="9 10">
    <name type="scientific">Sumerlaea chitinivorans</name>
    <dbReference type="NCBI Taxonomy" id="2250252"/>
    <lineage>
        <taxon>Bacteria</taxon>
        <taxon>Candidatus Sumerlaeota</taxon>
        <taxon>Candidatus Sumerlaeia</taxon>
        <taxon>Candidatus Sumerlaeales</taxon>
        <taxon>Candidatus Sumerlaeaceae</taxon>
        <taxon>Candidatus Sumerlaea</taxon>
    </lineage>
</organism>
<dbReference type="GO" id="GO:0017004">
    <property type="term" value="P:cytochrome complex assembly"/>
    <property type="evidence" value="ECO:0007669"/>
    <property type="project" value="UniProtKB-KW"/>
</dbReference>
<evidence type="ECO:0000256" key="3">
    <source>
        <dbReference type="ARBA" id="ARBA00022748"/>
    </source>
</evidence>
<feature type="region of interest" description="Disordered" evidence="6">
    <location>
        <begin position="307"/>
        <end position="329"/>
    </location>
</feature>
<evidence type="ECO:0000256" key="7">
    <source>
        <dbReference type="SAM" id="Phobius"/>
    </source>
</evidence>
<keyword evidence="4 7" id="KW-1133">Transmembrane helix</keyword>
<gene>
    <name evidence="9" type="ORF">BRCON_1850</name>
</gene>
<comment type="subcellular location">
    <subcellularLocation>
        <location evidence="1">Membrane</location>
        <topology evidence="1">Multi-pass membrane protein</topology>
    </subcellularLocation>
</comment>
<reference evidence="9 10" key="1">
    <citation type="submission" date="2018-05" db="EMBL/GenBank/DDBJ databases">
        <title>A metagenomic window into the 2 km-deep terrestrial subsurface aquifer revealed taxonomically and functionally diverse microbial community comprising novel uncultured bacterial lineages.</title>
        <authorList>
            <person name="Kadnikov V.V."/>
            <person name="Mardanov A.V."/>
            <person name="Beletsky A.V."/>
            <person name="Banks D."/>
            <person name="Pimenov N.V."/>
            <person name="Frank Y.A."/>
            <person name="Karnachuk O.V."/>
            <person name="Ravin N.V."/>
        </authorList>
    </citation>
    <scope>NUCLEOTIDE SEQUENCE [LARGE SCALE GENOMIC DNA]</scope>
    <source>
        <strain evidence="9">BY</strain>
    </source>
</reference>
<feature type="transmembrane region" description="Helical" evidence="7">
    <location>
        <begin position="570"/>
        <end position="591"/>
    </location>
</feature>
<feature type="domain" description="Cytochrome c assembly protein" evidence="8">
    <location>
        <begin position="393"/>
        <end position="592"/>
    </location>
</feature>
<dbReference type="KEGG" id="schv:BRCON_1850"/>
<evidence type="ECO:0000313" key="9">
    <source>
        <dbReference type="EMBL" id="AXA36627.1"/>
    </source>
</evidence>
<proteinExistence type="predicted"/>
<evidence type="ECO:0000256" key="2">
    <source>
        <dbReference type="ARBA" id="ARBA00022692"/>
    </source>
</evidence>
<feature type="transmembrane region" description="Helical" evidence="7">
    <location>
        <begin position="507"/>
        <end position="529"/>
    </location>
</feature>
<protein>
    <submittedName>
        <fullName evidence="9">Cytochrome c-type biogenesis protein CcsA/ResC</fullName>
    </submittedName>
</protein>
<evidence type="ECO:0000256" key="5">
    <source>
        <dbReference type="ARBA" id="ARBA00023136"/>
    </source>
</evidence>
<feature type="transmembrane region" description="Helical" evidence="7">
    <location>
        <begin position="544"/>
        <end position="563"/>
    </location>
</feature>
<feature type="transmembrane region" description="Helical" evidence="7">
    <location>
        <begin position="395"/>
        <end position="414"/>
    </location>
</feature>
<evidence type="ECO:0000256" key="1">
    <source>
        <dbReference type="ARBA" id="ARBA00004141"/>
    </source>
</evidence>
<feature type="transmembrane region" description="Helical" evidence="7">
    <location>
        <begin position="421"/>
        <end position="442"/>
    </location>
</feature>
<sequence length="607" mass="67434">MTLHGTPQWERVATTQPLTAAKVVPSSAGLVELCPPTLAESLRSAGVEWLAVQSEGWNYSARTWAEIQVAAITGKARFEKCDPLALALSIAYRHREWMDVPLLPIENPELAKLLGFSDGRRHRVSPAWVMRTPEAQQLVIGYLSRGDAAIAELEPAMQKAVKKFAYRVASFLNLPTEFRIVPVGPNESLWVSPFVLERPDLAESPDVASRLAQESDELPYIGAARDLHAALRATIVEGNGGEELRQQFEKFRASVRDLPSYMPRDLLALDYFNTRFHPFQKAAWAYAIAFVFFLVYFWRASRSGAASPEPPASNEGMPQEAAPVEPTQPHVRALTPASEALLTETTQSVHTEAKQSAAGRWAYTVAFVAKLTAALLLILGLVIRYRLGGRMPVSNLYESITFTMGAFALLGLVFEWVTRRGWVGAGVALAGWACMLMANSLPLHMRKVEPLVAVLNSVWLNYHVTSLLISYGAFLLAFVFALLYLVQDARREPLRTLPPKETLDVMIYRCVQVGWPLLTLGIFLGAVWADTAWGRAWSWDPKETWALITWFAYTIYLHLRMILGWTGRRAVVASMVGFAMVLITYFGVSFLPGLAGGLHTYAEPISR</sequence>
<dbReference type="PANTHER" id="PTHR30071">
    <property type="entry name" value="HEME EXPORTER PROTEIN C"/>
    <property type="match status" value="1"/>
</dbReference>
<feature type="transmembrane region" description="Helical" evidence="7">
    <location>
        <begin position="462"/>
        <end position="486"/>
    </location>
</feature>
<feature type="transmembrane region" description="Helical" evidence="7">
    <location>
        <begin position="282"/>
        <end position="298"/>
    </location>
</feature>
<dbReference type="InterPro" id="IPR017562">
    <property type="entry name" value="Cyt_c_biogenesis_CcsA"/>
</dbReference>
<dbReference type="GO" id="GO:0020037">
    <property type="term" value="F:heme binding"/>
    <property type="evidence" value="ECO:0007669"/>
    <property type="project" value="InterPro"/>
</dbReference>
<dbReference type="EMBL" id="CP030759">
    <property type="protein sequence ID" value="AXA36627.1"/>
    <property type="molecule type" value="Genomic_DNA"/>
</dbReference>
<keyword evidence="5 7" id="KW-0472">Membrane</keyword>
<evidence type="ECO:0000259" key="8">
    <source>
        <dbReference type="Pfam" id="PF01578"/>
    </source>
</evidence>
<evidence type="ECO:0000313" key="10">
    <source>
        <dbReference type="Proteomes" id="UP000262583"/>
    </source>
</evidence>
<dbReference type="InterPro" id="IPR045062">
    <property type="entry name" value="Cyt_c_biogenesis_CcsA/CcmC"/>
</dbReference>
<dbReference type="AlphaFoldDB" id="A0A2Z4Y5Y9"/>
<dbReference type="Pfam" id="PF01578">
    <property type="entry name" value="Cytochrom_C_asm"/>
    <property type="match status" value="1"/>
</dbReference>
<dbReference type="NCBIfam" id="TIGR03144">
    <property type="entry name" value="cytochr_II_ccsB"/>
    <property type="match status" value="1"/>
</dbReference>
<keyword evidence="2 7" id="KW-0812">Transmembrane</keyword>
<name>A0A2Z4Y5Y9_SUMC1</name>
<dbReference type="InterPro" id="IPR002541">
    <property type="entry name" value="Cyt_c_assembly"/>
</dbReference>
<keyword evidence="3" id="KW-0201">Cytochrome c-type biogenesis</keyword>
<dbReference type="Proteomes" id="UP000262583">
    <property type="component" value="Chromosome"/>
</dbReference>
<accession>A0A2Z4Y5Y9</accession>
<evidence type="ECO:0000256" key="6">
    <source>
        <dbReference type="SAM" id="MobiDB-lite"/>
    </source>
</evidence>
<feature type="transmembrane region" description="Helical" evidence="7">
    <location>
        <begin position="361"/>
        <end position="383"/>
    </location>
</feature>
<dbReference type="PANTHER" id="PTHR30071:SF1">
    <property type="entry name" value="CYTOCHROME B_B6 PROTEIN-RELATED"/>
    <property type="match status" value="1"/>
</dbReference>